<dbReference type="InterPro" id="IPR001357">
    <property type="entry name" value="BRCT_dom"/>
</dbReference>
<dbReference type="InterPro" id="IPR036616">
    <property type="entry name" value="Poly(ADP-ribose)pol_reg_dom_sf"/>
</dbReference>
<dbReference type="PANTHER" id="PTHR46530:SF1">
    <property type="entry name" value="PROTEIN MONO-ADP-RIBOSYLTRANSFERASE PARP4"/>
    <property type="match status" value="1"/>
</dbReference>
<feature type="region of interest" description="Disordered" evidence="10">
    <location>
        <begin position="1625"/>
        <end position="1651"/>
    </location>
</feature>
<dbReference type="GO" id="GO:0003950">
    <property type="term" value="F:NAD+ poly-ADP-ribosyltransferase activity"/>
    <property type="evidence" value="ECO:0007669"/>
    <property type="project" value="UniProtKB-UniRule"/>
</dbReference>
<dbReference type="PROSITE" id="PS51059">
    <property type="entry name" value="PARP_CATALYTIC"/>
    <property type="match status" value="1"/>
</dbReference>
<dbReference type="GeneID" id="31361422"/>
<keyword evidence="16" id="KW-1185">Reference proteome</keyword>
<feature type="domain" description="PARP alpha-helical" evidence="13">
    <location>
        <begin position="384"/>
        <end position="509"/>
    </location>
</feature>
<feature type="compositionally biased region" description="Polar residues" evidence="10">
    <location>
        <begin position="1552"/>
        <end position="1562"/>
    </location>
</feature>
<dbReference type="Gene3D" id="1.25.40.20">
    <property type="entry name" value="Ankyrin repeat-containing domain"/>
    <property type="match status" value="1"/>
</dbReference>
<comment type="subcellular location">
    <subcellularLocation>
        <location evidence="1">Nucleus</location>
    </subcellularLocation>
</comment>
<feature type="compositionally biased region" description="Low complexity" evidence="10">
    <location>
        <begin position="1569"/>
        <end position="1590"/>
    </location>
</feature>
<dbReference type="SUPFAM" id="SSF48403">
    <property type="entry name" value="Ankyrin repeat"/>
    <property type="match status" value="1"/>
</dbReference>
<keyword evidence="8" id="KW-0040">ANK repeat</keyword>
<reference evidence="15 16" key="1">
    <citation type="journal article" date="2011" name="Genome Res.">
        <title>Phylogeny-wide analysis of social amoeba genomes highlights ancient origins for complex intercellular communication.</title>
        <authorList>
            <person name="Heidel A.J."/>
            <person name="Lawal H.M."/>
            <person name="Felder M."/>
            <person name="Schilde C."/>
            <person name="Helps N.R."/>
            <person name="Tunggal B."/>
            <person name="Rivero F."/>
            <person name="John U."/>
            <person name="Schleicher M."/>
            <person name="Eichinger L."/>
            <person name="Platzer M."/>
            <person name="Noegel A.A."/>
            <person name="Schaap P."/>
            <person name="Gloeckner G."/>
        </authorList>
    </citation>
    <scope>NUCLEOTIDE SEQUENCE [LARGE SCALE GENOMIC DNA]</scope>
    <source>
        <strain evidence="16">ATCC 26659 / Pp 5 / PN500</strain>
    </source>
</reference>
<dbReference type="InParanoid" id="D3BBR9"/>
<comment type="caution">
    <text evidence="15">The sequence shown here is derived from an EMBL/GenBank/DDBJ whole genome shotgun (WGS) entry which is preliminary data.</text>
</comment>
<feature type="repeat" description="ANK" evidence="8">
    <location>
        <begin position="1280"/>
        <end position="1312"/>
    </location>
</feature>
<dbReference type="PROSITE" id="PS51977">
    <property type="entry name" value="WGR"/>
    <property type="match status" value="1"/>
</dbReference>
<proteinExistence type="inferred from homology"/>
<dbReference type="EC" id="2.4.2.-" evidence="9"/>
<dbReference type="InterPro" id="IPR008893">
    <property type="entry name" value="WGR_domain"/>
</dbReference>
<evidence type="ECO:0000259" key="14">
    <source>
        <dbReference type="PROSITE" id="PS51977"/>
    </source>
</evidence>
<dbReference type="GO" id="GO:0005634">
    <property type="term" value="C:nucleus"/>
    <property type="evidence" value="ECO:0007669"/>
    <property type="project" value="UniProtKB-SubCell"/>
</dbReference>
<dbReference type="RefSeq" id="XP_020433220.1">
    <property type="nucleotide sequence ID" value="XM_020576808.1"/>
</dbReference>
<dbReference type="GO" id="GO:0016779">
    <property type="term" value="F:nucleotidyltransferase activity"/>
    <property type="evidence" value="ECO:0007669"/>
    <property type="project" value="UniProtKB-KW"/>
</dbReference>
<sequence length="1775" mass="195567">MSIFENCTFFVSTDVKSKSQLTKTIKENGGNINFLVTKQCTHFVTVEREFNNQTTNIKKANTMGIHIINEHYVTDCVSTSKRLDEQPYKFLLKPHIKLFDSQVSSSVYTAPSPKKVEPIAPIELPKVFAPKPKAAVAKPSSYSFSGTAATPSTTTGSTTSTTAFGRRKIIDSEDFGLDPQDQFTLPVFNPTTTATSTSLFGAAPTSTSIFGKPAAVAQTVSTATSALSEFQFLNINDNNSTNNKTLSYEVMIPNPRTIKCELFTFGSPKEPQFPTNYKTIKTHTLQFTNIGNNNNKYYILELHEGTNPNGSVVYRLYTNYGRTSGKATKETRYPRNFDDALNLYCLIYNEKTSDKKGYKPVSLNAAKITSTSDQAAASNNANTPSNLPEEIQSLVKTLFAEATTHLTNSCSANITENGIETPLGVLSMEQVEKGEKILDKLHVELKTSRPLETRLAQLSSEFYTVIPHKMGRTKADIDRAVIRNLDQLSAKVDLLQLMKDLLKINQSGGLSGSSAIDMKYHSLKSEITSLHSYSTEYETVSRLVSDSQGDYPVQISNIYKINRQTEASSFNQSITPTKLLFHGSRPANFVGILSRGMLMPKVIVNNGGSRTDFGFLGAGIYFADKFSTSCLYAAPTAVELESSKPSRFILVSEVALGMTNKLTKIDSTLTKPPTGYQSCLGVANNGYNQSDFKDNEYVIYNTNQQKQQYLVQFTLGDGGNFTVPTAKAEPVAHKPANTSTIVSKYGSVYQPPATATLTNHKVPTPVSTPIAATPVAAAKTATTTTTQVLKTKIQSKKEFEEFPEETKYREMFASSYNVNKDKFLGLENVFDDANYKNKSPLDLSSEFVVMPFVRDQIYATSNSRITDNYGQFQINWHKFSNGMFDHDFDWRNVFVAGGAILKNSLFIPSQFEQKWADSDIDIFLYDLTEAEATDRLVKLYHYFKAKSPSMDVIRTKYAVTFVNPKPSRNIQVVLRIYRSPAEVLMGFDIDCCSIGFDGQNVYALPRARRAIVNGINCISMTRRSLTYESRLFKYAKRGFGILVSEYSRAHISKQIYSKPFEQSTGLARLLQLENRYVNSFNGHVPQDDKSDYDNIEIPYAGYSVHSLINIINYKDKSQFFGKKLSEFRHRHIAVTGFETAMQGKASWCKKCMAGDLPTGGGPDGGEYVHGPITWVTQNPGRQLLTGSFHPVNDEQWASSALSTTQPEPLTISTRYDAIRDNPIVLPANYFASLPKTKKIYNPVVAETNNVLHIACAYGSLETVKSIIPQIRTQINIPCDMGFYPIHYACIRGSVDLVKLLISHGAIPMLRSKNYQKFNCLIIAQYYKNQSVATYLQQNYPILARLKCKVLGHFKKWRFATDPNISTSLANTSIFSAILNGQPNDVERYLAEPNCVLTDAIGNTLYHYAAVSYQPAMMIAALDKHFKANRKITPEQENIYGQSARYFATMVMCSLTPIAYHSSYLLTSSSVMRDLPQFANPKQVQIRGLYSSIPIRFLNLPYHQASSLLNTSIKPASAAGGSPPSTPSFAKPAPAFGVGGKFSPSTNNSSTIGSVNLFGSTSPNKRDHQSPPSFNSSSFGQPSSPQPFSFGTSSAAGYGFGSPTAQPFGITNSGFGTTTSGFGFGSPTAQTFGTTPSGFGFGSPQPASGGMFGVPSNQLPAFTFSPPTANIFGAPITPPSAAAKKTPSPLQVPSTQSSEYPDFLLPGCQQFDQSSQVAKALVLITAVKKRFNDSDVHKLRLKAITLEMSIFNCIEAYQLDKDMDALVESFKLCLSL</sequence>
<evidence type="ECO:0000259" key="13">
    <source>
        <dbReference type="PROSITE" id="PS51060"/>
    </source>
</evidence>
<dbReference type="SUPFAM" id="SSF52113">
    <property type="entry name" value="BRCT domain"/>
    <property type="match status" value="1"/>
</dbReference>
<accession>D3BBR9</accession>
<dbReference type="InterPro" id="IPR031273">
    <property type="entry name" value="PARP4"/>
</dbReference>
<evidence type="ECO:0000256" key="2">
    <source>
        <dbReference type="ARBA" id="ARBA00022676"/>
    </source>
</evidence>
<dbReference type="PROSITE" id="PS50297">
    <property type="entry name" value="ANK_REP_REGION"/>
    <property type="match status" value="1"/>
</dbReference>
<dbReference type="InterPro" id="IPR036420">
    <property type="entry name" value="BRCT_dom_sf"/>
</dbReference>
<evidence type="ECO:0000256" key="6">
    <source>
        <dbReference type="ARBA" id="ARBA00023242"/>
    </source>
</evidence>
<keyword evidence="3 9" id="KW-0808">Transferase</keyword>
<dbReference type="Pfam" id="PF05406">
    <property type="entry name" value="WGR"/>
    <property type="match status" value="1"/>
</dbReference>
<evidence type="ECO:0000256" key="10">
    <source>
        <dbReference type="SAM" id="MobiDB-lite"/>
    </source>
</evidence>
<organism evidence="15 16">
    <name type="scientific">Heterostelium pallidum (strain ATCC 26659 / Pp 5 / PN500)</name>
    <name type="common">Cellular slime mold</name>
    <name type="synonym">Polysphondylium pallidum</name>
    <dbReference type="NCBI Taxonomy" id="670386"/>
    <lineage>
        <taxon>Eukaryota</taxon>
        <taxon>Amoebozoa</taxon>
        <taxon>Evosea</taxon>
        <taxon>Eumycetozoa</taxon>
        <taxon>Dictyostelia</taxon>
        <taxon>Acytosteliales</taxon>
        <taxon>Acytosteliaceae</taxon>
        <taxon>Heterostelium</taxon>
    </lineage>
</organism>
<dbReference type="Pfam" id="PF00533">
    <property type="entry name" value="BRCT"/>
    <property type="match status" value="1"/>
</dbReference>
<dbReference type="Pfam" id="PF02877">
    <property type="entry name" value="PARP_reg"/>
    <property type="match status" value="1"/>
</dbReference>
<feature type="domain" description="WGR" evidence="14">
    <location>
        <begin position="276"/>
        <end position="372"/>
    </location>
</feature>
<gene>
    <name evidence="15" type="ORF">PPL_05938</name>
</gene>
<feature type="compositionally biased region" description="Low complexity" evidence="10">
    <location>
        <begin position="1630"/>
        <end position="1643"/>
    </location>
</feature>
<dbReference type="Pfam" id="PF12796">
    <property type="entry name" value="Ank_2"/>
    <property type="match status" value="1"/>
</dbReference>
<feature type="domain" description="BRCT" evidence="11">
    <location>
        <begin position="1"/>
        <end position="90"/>
    </location>
</feature>
<evidence type="ECO:0000256" key="4">
    <source>
        <dbReference type="ARBA" id="ARBA00022695"/>
    </source>
</evidence>
<dbReference type="SUPFAM" id="SSF142921">
    <property type="entry name" value="WGR domain-like"/>
    <property type="match status" value="1"/>
</dbReference>
<dbReference type="SMART" id="SM00248">
    <property type="entry name" value="ANK"/>
    <property type="match status" value="3"/>
</dbReference>
<dbReference type="InterPro" id="IPR036770">
    <property type="entry name" value="Ankyrin_rpt-contain_sf"/>
</dbReference>
<dbReference type="Gene3D" id="1.20.142.10">
    <property type="entry name" value="Poly(ADP-ribose) polymerase, regulatory domain"/>
    <property type="match status" value="1"/>
</dbReference>
<name>D3BBR9_HETP5</name>
<feature type="domain" description="PARP catalytic" evidence="12">
    <location>
        <begin position="514"/>
        <end position="722"/>
    </location>
</feature>
<dbReference type="InterPro" id="IPR036930">
    <property type="entry name" value="WGR_dom_sf"/>
</dbReference>
<comment type="similarity">
    <text evidence="7">Belongs to the ARTD/PARP family.</text>
</comment>
<evidence type="ECO:0000259" key="12">
    <source>
        <dbReference type="PROSITE" id="PS51059"/>
    </source>
</evidence>
<dbReference type="InterPro" id="IPR004102">
    <property type="entry name" value="Poly(ADP-ribose)pol_reg_dom"/>
</dbReference>
<dbReference type="PROSITE" id="PS50172">
    <property type="entry name" value="BRCT"/>
    <property type="match status" value="1"/>
</dbReference>
<dbReference type="Gene3D" id="3.40.50.10190">
    <property type="entry name" value="BRCT domain"/>
    <property type="match status" value="1"/>
</dbReference>
<dbReference type="SUPFAM" id="SSF56399">
    <property type="entry name" value="ADP-ribosylation"/>
    <property type="match status" value="1"/>
</dbReference>
<dbReference type="PROSITE" id="PS51060">
    <property type="entry name" value="PARP_ALPHA_HD"/>
    <property type="match status" value="1"/>
</dbReference>
<dbReference type="InterPro" id="IPR012317">
    <property type="entry name" value="Poly(ADP-ribose)pol_cat_dom"/>
</dbReference>
<evidence type="ECO:0000256" key="3">
    <source>
        <dbReference type="ARBA" id="ARBA00022679"/>
    </source>
</evidence>
<dbReference type="PROSITE" id="PS50088">
    <property type="entry name" value="ANK_REPEAT"/>
    <property type="match status" value="1"/>
</dbReference>
<dbReference type="SUPFAM" id="SSF47587">
    <property type="entry name" value="Domain of poly(ADP-ribose) polymerase"/>
    <property type="match status" value="1"/>
</dbReference>
<evidence type="ECO:0000259" key="11">
    <source>
        <dbReference type="PROSITE" id="PS50172"/>
    </source>
</evidence>
<evidence type="ECO:0000313" key="16">
    <source>
        <dbReference type="Proteomes" id="UP000001396"/>
    </source>
</evidence>
<dbReference type="GO" id="GO:0005737">
    <property type="term" value="C:cytoplasm"/>
    <property type="evidence" value="ECO:0007669"/>
    <property type="project" value="TreeGrafter"/>
</dbReference>
<evidence type="ECO:0000256" key="8">
    <source>
        <dbReference type="PROSITE-ProRule" id="PRU00023"/>
    </source>
</evidence>
<keyword evidence="2 9" id="KW-0328">Glycosyltransferase</keyword>
<dbReference type="EMBL" id="ADBJ01000026">
    <property type="protein sequence ID" value="EFA81102.1"/>
    <property type="molecule type" value="Genomic_DNA"/>
</dbReference>
<dbReference type="STRING" id="670386.D3BBR9"/>
<keyword evidence="4" id="KW-0548">Nucleotidyltransferase</keyword>
<evidence type="ECO:0000256" key="7">
    <source>
        <dbReference type="ARBA" id="ARBA00024347"/>
    </source>
</evidence>
<keyword evidence="5 9" id="KW-0520">NAD</keyword>
<dbReference type="Gene3D" id="3.90.228.10">
    <property type="match status" value="1"/>
</dbReference>
<keyword evidence="6" id="KW-0539">Nucleus</keyword>
<dbReference type="OMA" id="FDIDCCS"/>
<feature type="region of interest" description="Disordered" evidence="10">
    <location>
        <begin position="1552"/>
        <end position="1590"/>
    </location>
</feature>
<evidence type="ECO:0000313" key="15">
    <source>
        <dbReference type="EMBL" id="EFA81102.1"/>
    </source>
</evidence>
<dbReference type="Pfam" id="PF00644">
    <property type="entry name" value="PARP"/>
    <property type="match status" value="1"/>
</dbReference>
<dbReference type="InterPro" id="IPR002110">
    <property type="entry name" value="Ankyrin_rpt"/>
</dbReference>
<dbReference type="PANTHER" id="PTHR46530">
    <property type="entry name" value="PROTEIN MONO-ADP-RIBOSYLTRANSFERASE PARP4"/>
    <property type="match status" value="1"/>
</dbReference>
<dbReference type="FunCoup" id="D3BBR9">
    <property type="interactions" value="805"/>
</dbReference>
<evidence type="ECO:0000256" key="9">
    <source>
        <dbReference type="RuleBase" id="RU362114"/>
    </source>
</evidence>
<dbReference type="Proteomes" id="UP000001396">
    <property type="component" value="Unassembled WGS sequence"/>
</dbReference>
<dbReference type="SMART" id="SM00292">
    <property type="entry name" value="BRCT"/>
    <property type="match status" value="1"/>
</dbReference>
<protein>
    <recommendedName>
        <fullName evidence="9">Poly [ADP-ribose] polymerase</fullName>
        <shortName evidence="9">PARP</shortName>
        <ecNumber evidence="9">2.4.2.-</ecNumber>
    </recommendedName>
</protein>
<dbReference type="SMART" id="SM00773">
    <property type="entry name" value="WGR"/>
    <property type="match status" value="1"/>
</dbReference>
<dbReference type="Pfam" id="PF26128">
    <property type="entry name" value="Gad2"/>
    <property type="match status" value="1"/>
</dbReference>
<evidence type="ECO:0000256" key="5">
    <source>
        <dbReference type="ARBA" id="ARBA00023027"/>
    </source>
</evidence>
<evidence type="ECO:0000256" key="1">
    <source>
        <dbReference type="ARBA" id="ARBA00004123"/>
    </source>
</evidence>